<dbReference type="EMBL" id="JAPEUX010000010">
    <property type="protein sequence ID" value="KAJ4344761.1"/>
    <property type="molecule type" value="Genomic_DNA"/>
</dbReference>
<feature type="transmembrane region" description="Helical" evidence="2">
    <location>
        <begin position="137"/>
        <end position="156"/>
    </location>
</feature>
<dbReference type="AlphaFoldDB" id="A0A9W9C5H5"/>
<evidence type="ECO:0000256" key="2">
    <source>
        <dbReference type="SAM" id="Phobius"/>
    </source>
</evidence>
<dbReference type="Proteomes" id="UP001140513">
    <property type="component" value="Unassembled WGS sequence"/>
</dbReference>
<sequence length="531" mass="60754">MRPTFSRSTQTPPYYPERRSTHGPGYHREYLNLAELEELEQRRNVTRFPFVSDTYNESEYDSEQSIAQVLANPSAKDLWLEAEHQWNDPPVVRDTRPQRRPVSHPPSRYRRQAEAEENHGDENFATNFLQDNPPSHWALYFIQGFVWLALTIYFFWRVSTLPNTVAFECYELKVQLLHLGENMTLPLSNSTAANATFANGTNSSLTNISLATPSDPHLERTNASSIHIPKEFHSTLKSHCILQPVNPAVVLSSYFEDLFIMTVVTNTAAIMSFRFTAVDQLKTAPAKTEADFKPASNSKYDPFPDQLRKQVDVIFSRAATAGGFDLLQRAPDDIHQHFCLKKGTIYYYPERDREITKVGAVYHKAAAANVALMDELLKEEQFALENKDTWVELETPFSHLENPGALELHKLRRGEFGWGFDAEKGLSVVTVREWGAVSDIGGITSVIGECCMHVYFVQFMRGSETIPVVRDVEEEARLREQKEKPKPKLKLGINLRAPISRPAKRNPLEEMEKEAEREGMDWDREADDDWE</sequence>
<feature type="region of interest" description="Disordered" evidence="1">
    <location>
        <begin position="496"/>
        <end position="531"/>
    </location>
</feature>
<name>A0A9W9C5H5_9PLEO</name>
<comment type="caution">
    <text evidence="3">The sequence shown here is derived from an EMBL/GenBank/DDBJ whole genome shotgun (WGS) entry which is preliminary data.</text>
</comment>
<feature type="compositionally biased region" description="Basic and acidic residues" evidence="1">
    <location>
        <begin position="16"/>
        <end position="25"/>
    </location>
</feature>
<keyword evidence="2" id="KW-0812">Transmembrane</keyword>
<evidence type="ECO:0000313" key="4">
    <source>
        <dbReference type="Proteomes" id="UP001140513"/>
    </source>
</evidence>
<proteinExistence type="predicted"/>
<keyword evidence="2" id="KW-1133">Transmembrane helix</keyword>
<feature type="compositionally biased region" description="Polar residues" evidence="1">
    <location>
        <begin position="1"/>
        <end position="12"/>
    </location>
</feature>
<dbReference type="OrthoDB" id="3771551at2759"/>
<feature type="region of interest" description="Disordered" evidence="1">
    <location>
        <begin position="1"/>
        <end position="25"/>
    </location>
</feature>
<gene>
    <name evidence="3" type="ORF">N0V89_012505</name>
</gene>
<dbReference type="GeneID" id="80916035"/>
<feature type="compositionally biased region" description="Basic and acidic residues" evidence="1">
    <location>
        <begin position="506"/>
        <end position="523"/>
    </location>
</feature>
<protein>
    <submittedName>
        <fullName evidence="3">Uncharacterized protein</fullName>
    </submittedName>
</protein>
<keyword evidence="4" id="KW-1185">Reference proteome</keyword>
<organism evidence="3 4">
    <name type="scientific">Didymosphaeria variabile</name>
    <dbReference type="NCBI Taxonomy" id="1932322"/>
    <lineage>
        <taxon>Eukaryota</taxon>
        <taxon>Fungi</taxon>
        <taxon>Dikarya</taxon>
        <taxon>Ascomycota</taxon>
        <taxon>Pezizomycotina</taxon>
        <taxon>Dothideomycetes</taxon>
        <taxon>Pleosporomycetidae</taxon>
        <taxon>Pleosporales</taxon>
        <taxon>Massarineae</taxon>
        <taxon>Didymosphaeriaceae</taxon>
        <taxon>Didymosphaeria</taxon>
    </lineage>
</organism>
<accession>A0A9W9C5H5</accession>
<evidence type="ECO:0000313" key="3">
    <source>
        <dbReference type="EMBL" id="KAJ4344761.1"/>
    </source>
</evidence>
<feature type="region of interest" description="Disordered" evidence="1">
    <location>
        <begin position="89"/>
        <end position="117"/>
    </location>
</feature>
<keyword evidence="2" id="KW-0472">Membrane</keyword>
<evidence type="ECO:0000256" key="1">
    <source>
        <dbReference type="SAM" id="MobiDB-lite"/>
    </source>
</evidence>
<dbReference type="RefSeq" id="XP_056065213.1">
    <property type="nucleotide sequence ID" value="XM_056221226.1"/>
</dbReference>
<reference evidence="3" key="1">
    <citation type="submission" date="2022-10" db="EMBL/GenBank/DDBJ databases">
        <title>Tapping the CABI collections for fungal endophytes: first genome assemblies for Collariella, Neodidymelliopsis, Ascochyta clinopodiicola, Didymella pomorum, Didymosphaeria variabile, Neocosmospora piperis and Neocucurbitaria cava.</title>
        <authorList>
            <person name="Hill R."/>
        </authorList>
    </citation>
    <scope>NUCLEOTIDE SEQUENCE</scope>
    <source>
        <strain evidence="3">IMI 356815</strain>
    </source>
</reference>
<feature type="compositionally biased region" description="Basic residues" evidence="1">
    <location>
        <begin position="98"/>
        <end position="110"/>
    </location>
</feature>